<protein>
    <submittedName>
        <fullName evidence="1">DUF2199 domain-containing protein</fullName>
    </submittedName>
</protein>
<evidence type="ECO:0000313" key="2">
    <source>
        <dbReference type="Proteomes" id="UP000295302"/>
    </source>
</evidence>
<gene>
    <name evidence="1" type="ORF">E1286_34195</name>
</gene>
<name>A0A4R4YAD9_9ACTN</name>
<proteinExistence type="predicted"/>
<dbReference type="EMBL" id="SMKQ01000156">
    <property type="protein sequence ID" value="TDD40719.1"/>
    <property type="molecule type" value="Genomic_DNA"/>
</dbReference>
<keyword evidence="2" id="KW-1185">Reference proteome</keyword>
<accession>A0A4R4YAD9</accession>
<evidence type="ECO:0000313" key="1">
    <source>
        <dbReference type="EMBL" id="TDD40719.1"/>
    </source>
</evidence>
<organism evidence="1 2">
    <name type="scientific">Nonomuraea terrae</name>
    <dbReference type="NCBI Taxonomy" id="2530383"/>
    <lineage>
        <taxon>Bacteria</taxon>
        <taxon>Bacillati</taxon>
        <taxon>Actinomycetota</taxon>
        <taxon>Actinomycetes</taxon>
        <taxon>Streptosporangiales</taxon>
        <taxon>Streptosporangiaceae</taxon>
        <taxon>Nonomuraea</taxon>
    </lineage>
</organism>
<dbReference type="RefSeq" id="WP_132619181.1">
    <property type="nucleotide sequence ID" value="NZ_SMKQ01000156.1"/>
</dbReference>
<dbReference type="AlphaFoldDB" id="A0A4R4YAD9"/>
<reference evidence="1 2" key="1">
    <citation type="submission" date="2019-03" db="EMBL/GenBank/DDBJ databases">
        <title>Draft genome sequences of novel Actinobacteria.</title>
        <authorList>
            <person name="Sahin N."/>
            <person name="Ay H."/>
            <person name="Saygin H."/>
        </authorList>
    </citation>
    <scope>NUCLEOTIDE SEQUENCE [LARGE SCALE GENOMIC DNA]</scope>
    <source>
        <strain evidence="1 2">CH32</strain>
    </source>
</reference>
<dbReference type="OrthoDB" id="3523497at2"/>
<comment type="caution">
    <text evidence="1">The sequence shown here is derived from an EMBL/GenBank/DDBJ whole genome shotgun (WGS) entry which is preliminary data.</text>
</comment>
<sequence>MTDSALCACGAPLDERDRQIRFRLPDPVLALDPAELEAGRWGNDVMMAVENVGTFVRCLLPVRLSHGFSATFALWLGVHPADLQAAYDVWTAPEYIDFELSGFVANAIEPWGADLLAAPARAVVKDPEHVPYIVESSHDLLAQVITEEWPHHEVIR</sequence>
<dbReference type="Proteomes" id="UP000295302">
    <property type="component" value="Unassembled WGS sequence"/>
</dbReference>